<proteinExistence type="predicted"/>
<comment type="caution">
    <text evidence="1">The sequence shown here is derived from an EMBL/GenBank/DDBJ whole genome shotgun (WGS) entry which is preliminary data.</text>
</comment>
<sequence>MEEALSEWLANANEAVNINLVRAGKEAGTSETVFEESFHPTFTYTVFGEEETIFGYRNPQINLRFRAHDLQPSLEFKHDGVFEAVGETKPMDIPEILNDFLPEDALRTDNQSLADLTATDTGASSWTPPGNLQHSYTHNERRFEIWCSSLADPTAKEILRRMQILIPFYIEGGTCQNLDDQDWTLERWKIFLIRERISQFLILPPYQHQSHGTHLYTTMTDLFLSDSNVFEVTVEDPNEAFDDMRDYCDLLRLRQDPSFASLTLADSVPPDSLDPEKDVPTELLLPEQTLSALRQASKISPRQFSRLTEMQLLSKIPPRHRSRARITRKAKAADPMDRRYYFWRLVVKVRLTVKNRDQLAQLDVEERIEKLEETLAGVEEEGGEEGGVGGGSRDERWSEEWDAEGGVKRKSRVVEEDEEEEEEVVDGGARQASAGAKRPKVATADTDG</sequence>
<gene>
    <name evidence="1" type="primary">HAT1</name>
    <name evidence="1" type="ORF">H2199_006466</name>
</gene>
<reference evidence="1" key="1">
    <citation type="submission" date="2022-10" db="EMBL/GenBank/DDBJ databases">
        <title>Culturing micro-colonial fungi from biological soil crusts in the Mojave desert and describing Neophaeococcomyces mojavensis, and introducing the new genera and species Taxawa tesnikishii.</title>
        <authorList>
            <person name="Kurbessoian T."/>
            <person name="Stajich J.E."/>
        </authorList>
    </citation>
    <scope>NUCLEOTIDE SEQUENCE</scope>
    <source>
        <strain evidence="1">JES_115</strain>
    </source>
</reference>
<keyword evidence="2" id="KW-1185">Reference proteome</keyword>
<keyword evidence="1" id="KW-0808">Transferase</keyword>
<name>A0ACC2YVS1_9PEZI</name>
<dbReference type="EMBL" id="JAPDRP010000019">
    <property type="protein sequence ID" value="KAJ9639433.1"/>
    <property type="molecule type" value="Genomic_DNA"/>
</dbReference>
<protein>
    <submittedName>
        <fullName evidence="1">Histone acetyltransferase 1</fullName>
        <ecNumber evidence="1">2.3.1.48</ecNumber>
    </submittedName>
</protein>
<accession>A0ACC2YVS1</accession>
<evidence type="ECO:0000313" key="1">
    <source>
        <dbReference type="EMBL" id="KAJ9639433.1"/>
    </source>
</evidence>
<dbReference type="EC" id="2.3.1.48" evidence="1"/>
<organism evidence="1 2">
    <name type="scientific">Coniosporium tulheliwenetii</name>
    <dbReference type="NCBI Taxonomy" id="3383036"/>
    <lineage>
        <taxon>Eukaryota</taxon>
        <taxon>Fungi</taxon>
        <taxon>Dikarya</taxon>
        <taxon>Ascomycota</taxon>
        <taxon>Pezizomycotina</taxon>
        <taxon>Dothideomycetes</taxon>
        <taxon>Dothideomycetes incertae sedis</taxon>
        <taxon>Coniosporium</taxon>
    </lineage>
</organism>
<evidence type="ECO:0000313" key="2">
    <source>
        <dbReference type="Proteomes" id="UP001172680"/>
    </source>
</evidence>
<dbReference type="Proteomes" id="UP001172680">
    <property type="component" value="Unassembled WGS sequence"/>
</dbReference>
<keyword evidence="1" id="KW-0012">Acyltransferase</keyword>